<organism evidence="1 2">
    <name type="scientific">Sesamum angolense</name>
    <dbReference type="NCBI Taxonomy" id="2727404"/>
    <lineage>
        <taxon>Eukaryota</taxon>
        <taxon>Viridiplantae</taxon>
        <taxon>Streptophyta</taxon>
        <taxon>Embryophyta</taxon>
        <taxon>Tracheophyta</taxon>
        <taxon>Spermatophyta</taxon>
        <taxon>Magnoliopsida</taxon>
        <taxon>eudicotyledons</taxon>
        <taxon>Gunneridae</taxon>
        <taxon>Pentapetalae</taxon>
        <taxon>asterids</taxon>
        <taxon>lamiids</taxon>
        <taxon>Lamiales</taxon>
        <taxon>Pedaliaceae</taxon>
        <taxon>Sesamum</taxon>
    </lineage>
</organism>
<comment type="caution">
    <text evidence="1">The sequence shown here is derived from an EMBL/GenBank/DDBJ whole genome shotgun (WGS) entry which is preliminary data.</text>
</comment>
<dbReference type="Pfam" id="PF14299">
    <property type="entry name" value="PP2"/>
    <property type="match status" value="1"/>
</dbReference>
<evidence type="ECO:0000313" key="2">
    <source>
        <dbReference type="Proteomes" id="UP001289374"/>
    </source>
</evidence>
<reference evidence="1" key="2">
    <citation type="journal article" date="2024" name="Plant">
        <title>Genomic evolution and insights into agronomic trait innovations of Sesamum species.</title>
        <authorList>
            <person name="Miao H."/>
            <person name="Wang L."/>
            <person name="Qu L."/>
            <person name="Liu H."/>
            <person name="Sun Y."/>
            <person name="Le M."/>
            <person name="Wang Q."/>
            <person name="Wei S."/>
            <person name="Zheng Y."/>
            <person name="Lin W."/>
            <person name="Duan Y."/>
            <person name="Cao H."/>
            <person name="Xiong S."/>
            <person name="Wang X."/>
            <person name="Wei L."/>
            <person name="Li C."/>
            <person name="Ma Q."/>
            <person name="Ju M."/>
            <person name="Zhao R."/>
            <person name="Li G."/>
            <person name="Mu C."/>
            <person name="Tian Q."/>
            <person name="Mei H."/>
            <person name="Zhang T."/>
            <person name="Gao T."/>
            <person name="Zhang H."/>
        </authorList>
    </citation>
    <scope>NUCLEOTIDE SEQUENCE</scope>
    <source>
        <strain evidence="1">K16</strain>
    </source>
</reference>
<evidence type="ECO:0000313" key="1">
    <source>
        <dbReference type="EMBL" id="KAK4406091.1"/>
    </source>
</evidence>
<dbReference type="Proteomes" id="UP001289374">
    <property type="component" value="Unassembled WGS sequence"/>
</dbReference>
<dbReference type="AlphaFoldDB" id="A0AAE1X6J1"/>
<dbReference type="InterPro" id="IPR025886">
    <property type="entry name" value="PP2-like"/>
</dbReference>
<gene>
    <name evidence="1" type="ORF">Sango_0615600</name>
</gene>
<keyword evidence="2" id="KW-1185">Reference proteome</keyword>
<sequence>MSVNYDNWERLVAAVLRREADREMALADSRDPSIVSSSGRTSSASASASAFSTSDLSSFTSYSSRFDHKPSVTRLPMDYTHPKLDHDEWKTMLPPDKPEAVWTSASLSFSLDPGTGKNCFMLGAGKLVGFLPESWEIQSHPKSRFEEVFVPRDSWGFDIRGRINTRMLSPKTLYEAYLVFELAHESTKMEYFARARIANFFHGRELDIYHPGRQAKMVHLSQLSIGRDDGWMEIQLGSFYVGYGLRGEVEARVLDINCRMNIIVEGLCTILNQIVIIQSDKIMIIRRHQGVLEARFLETNGYGMEYLIIEGIEFRPPGFPSSALFMKPADEVGKRKNTKGKGIFS</sequence>
<protein>
    <submittedName>
        <fullName evidence="1">F-box protein PP2-B5</fullName>
    </submittedName>
</protein>
<dbReference type="EMBL" id="JACGWL010000003">
    <property type="protein sequence ID" value="KAK4406091.1"/>
    <property type="molecule type" value="Genomic_DNA"/>
</dbReference>
<proteinExistence type="predicted"/>
<reference evidence="1" key="1">
    <citation type="submission" date="2020-06" db="EMBL/GenBank/DDBJ databases">
        <authorList>
            <person name="Li T."/>
            <person name="Hu X."/>
            <person name="Zhang T."/>
            <person name="Song X."/>
            <person name="Zhang H."/>
            <person name="Dai N."/>
            <person name="Sheng W."/>
            <person name="Hou X."/>
            <person name="Wei L."/>
        </authorList>
    </citation>
    <scope>NUCLEOTIDE SEQUENCE</scope>
    <source>
        <strain evidence="1">K16</strain>
        <tissue evidence="1">Leaf</tissue>
    </source>
</reference>
<dbReference type="PANTHER" id="PTHR32278">
    <property type="entry name" value="F-BOX DOMAIN-CONTAINING PROTEIN"/>
    <property type="match status" value="1"/>
</dbReference>
<name>A0AAE1X6J1_9LAMI</name>
<accession>A0AAE1X6J1</accession>
<dbReference type="PANTHER" id="PTHR32278:SF116">
    <property type="entry name" value="F-BOX PROTEIN PP2-B10-LIKE"/>
    <property type="match status" value="1"/>
</dbReference>